<proteinExistence type="predicted"/>
<dbReference type="InterPro" id="IPR051267">
    <property type="entry name" value="STEAP_metalloreductase"/>
</dbReference>
<evidence type="ECO:0008006" key="3">
    <source>
        <dbReference type="Google" id="ProtNLM"/>
    </source>
</evidence>
<gene>
    <name evidence="1" type="ORF">TP2_14095</name>
</gene>
<dbReference type="STRING" id="1353537.TP2_14095"/>
<dbReference type="RefSeq" id="WP_038079913.1">
    <property type="nucleotide sequence ID" value="NZ_AUND01000041.1"/>
</dbReference>
<dbReference type="PANTHER" id="PTHR14239">
    <property type="entry name" value="DUDULIN-RELATED"/>
    <property type="match status" value="1"/>
</dbReference>
<dbReference type="eggNOG" id="COG2085">
    <property type="taxonomic scope" value="Bacteria"/>
</dbReference>
<organism evidence="1 2">
    <name type="scientific">Thioclava pacifica DSM 10166</name>
    <dbReference type="NCBI Taxonomy" id="1353537"/>
    <lineage>
        <taxon>Bacteria</taxon>
        <taxon>Pseudomonadati</taxon>
        <taxon>Pseudomonadota</taxon>
        <taxon>Alphaproteobacteria</taxon>
        <taxon>Rhodobacterales</taxon>
        <taxon>Paracoccaceae</taxon>
        <taxon>Thioclava</taxon>
    </lineage>
</organism>
<protein>
    <recommendedName>
        <fullName evidence="3">Pyrroline-5-carboxylate reductase catalytic N-terminal domain-containing protein</fullName>
    </recommendedName>
</protein>
<evidence type="ECO:0000313" key="1">
    <source>
        <dbReference type="EMBL" id="KEO50755.1"/>
    </source>
</evidence>
<keyword evidence="2" id="KW-1185">Reference proteome</keyword>
<dbReference type="OrthoDB" id="5524287at2"/>
<sequence length="191" mass="19358">MKIAVIGNGNIGSGLAGVLRSAGHEVILAGRSDDIGAAVGAAEVTILATPYGAAGDIAGQADFTGKVVVDVSNPVTEDFSGLQVGHDSSAAEEIAKLLPGASVVKAFNTIFAQHYTTGLKIAGKPLQTFVASDDAAAKETVLRLAADLGLDPVDAGPLKNARYLEPLGFLNIQFGYVLGKGTEIAPQLMAA</sequence>
<dbReference type="InterPro" id="IPR036291">
    <property type="entry name" value="NAD(P)-bd_dom_sf"/>
</dbReference>
<dbReference type="EMBL" id="AUND01000041">
    <property type="protein sequence ID" value="KEO50755.1"/>
    <property type="molecule type" value="Genomic_DNA"/>
</dbReference>
<dbReference type="AlphaFoldDB" id="A0A074J4B7"/>
<dbReference type="Gene3D" id="3.40.50.720">
    <property type="entry name" value="NAD(P)-binding Rossmann-like Domain"/>
    <property type="match status" value="1"/>
</dbReference>
<dbReference type="SUPFAM" id="SSF51735">
    <property type="entry name" value="NAD(P)-binding Rossmann-fold domains"/>
    <property type="match status" value="1"/>
</dbReference>
<evidence type="ECO:0000313" key="2">
    <source>
        <dbReference type="Proteomes" id="UP000027432"/>
    </source>
</evidence>
<accession>A0A074J4B7</accession>
<name>A0A074J4B7_9RHOB</name>
<comment type="caution">
    <text evidence="1">The sequence shown here is derived from an EMBL/GenBank/DDBJ whole genome shotgun (WGS) entry which is preliminary data.</text>
</comment>
<reference evidence="1 2" key="1">
    <citation type="submission" date="2013-07" db="EMBL/GenBank/DDBJ databases">
        <title>Thioclava pacifica DSM 10166 Genome Sequencing.</title>
        <authorList>
            <person name="Lai Q."/>
            <person name="Shao Z."/>
        </authorList>
    </citation>
    <scope>NUCLEOTIDE SEQUENCE [LARGE SCALE GENOMIC DNA]</scope>
    <source>
        <strain evidence="1 2">DSM 10166</strain>
    </source>
</reference>
<dbReference type="Proteomes" id="UP000027432">
    <property type="component" value="Unassembled WGS sequence"/>
</dbReference>